<keyword evidence="2" id="KW-1185">Reference proteome</keyword>
<dbReference type="Proteomes" id="UP000499080">
    <property type="component" value="Unassembled WGS sequence"/>
</dbReference>
<sequence>MESRGFRLTFSCSESSESCEISLLIGSDFYWSLTNRIKRLDSSLVAVETSLGWSLQGKCDEQSNCTSVHLIHSEEESISAELRRFWEIESLGIRDKDSVALGNGDEEILSEFDKSISFVDGRYRVSLPWKPGMREALQNNKTVARKRLEGLVGRFKCDHELFCEYKDVIDDYVKQGIVERTSCDSLSNSQGFYLPHHAMIRSDKTTSRLRIVFDGSAHEDGHSSLNQSLYTGPNLHPNIFELLLRFRENPVVFTADVKSAFLQIELELPDRDFTRFFWTDNLNNEPYVLNFTRVLFGLRSSPYLLAATLKHHFEKYKEQYPHTFDLLNSSVYVDYLIGGRNDVPDALRTTLECLQIFSDAGIIEKIYSDVVGRIFDPIGILGPFVIKLKCLLQDLWTLGVDWDSELPPKLRHKWQQWSSEAEDLTEIRIPRYYLGELDQEISIFEIHCFSDASKTAYGTILYLRFVTRNNEIETSFICSKSRVAPLKSLTLPRLELTAALLSARLAKQVSSCLKFDANIYYWTDSLISYYWIRGDSSGFKPYVKNRVEEIQKLSGPNRWGHCPGKDNPADLLSRGKLVQNELWWHGSPWLKQTPDHWPNRHRPIFNSDLCSEELEHRSSVHVAVAQQRESLVDINRFSSLKTLLKVTAWVFRFVNNVRNINKSMNLYFTADEIQNAEYFWIKYVQAEFYSAKISALR</sequence>
<protein>
    <recommendedName>
        <fullName evidence="3">Peptidase aspartic putative domain-containing protein</fullName>
    </recommendedName>
</protein>
<dbReference type="InterPro" id="IPR043502">
    <property type="entry name" value="DNA/RNA_pol_sf"/>
</dbReference>
<evidence type="ECO:0000313" key="2">
    <source>
        <dbReference type="Proteomes" id="UP000499080"/>
    </source>
</evidence>
<dbReference type="AlphaFoldDB" id="A0A4Y2PBZ9"/>
<dbReference type="GO" id="GO:0071897">
    <property type="term" value="P:DNA biosynthetic process"/>
    <property type="evidence" value="ECO:0007669"/>
    <property type="project" value="UniProtKB-ARBA"/>
</dbReference>
<dbReference type="OrthoDB" id="6428448at2759"/>
<name>A0A4Y2PBZ9_ARAVE</name>
<dbReference type="InterPro" id="IPR008042">
    <property type="entry name" value="Retrotrans_Pao"/>
</dbReference>
<dbReference type="Gene3D" id="3.10.10.10">
    <property type="entry name" value="HIV Type 1 Reverse Transcriptase, subunit A, domain 1"/>
    <property type="match status" value="1"/>
</dbReference>
<dbReference type="EMBL" id="BGPR01010881">
    <property type="protein sequence ID" value="GBN48503.1"/>
    <property type="molecule type" value="Genomic_DNA"/>
</dbReference>
<dbReference type="PANTHER" id="PTHR47331">
    <property type="entry name" value="PHD-TYPE DOMAIN-CONTAINING PROTEIN"/>
    <property type="match status" value="1"/>
</dbReference>
<comment type="caution">
    <text evidence="1">The sequence shown here is derived from an EMBL/GenBank/DDBJ whole genome shotgun (WGS) entry which is preliminary data.</text>
</comment>
<organism evidence="1 2">
    <name type="scientific">Araneus ventricosus</name>
    <name type="common">Orbweaver spider</name>
    <name type="synonym">Epeira ventricosa</name>
    <dbReference type="NCBI Taxonomy" id="182803"/>
    <lineage>
        <taxon>Eukaryota</taxon>
        <taxon>Metazoa</taxon>
        <taxon>Ecdysozoa</taxon>
        <taxon>Arthropoda</taxon>
        <taxon>Chelicerata</taxon>
        <taxon>Arachnida</taxon>
        <taxon>Araneae</taxon>
        <taxon>Araneomorphae</taxon>
        <taxon>Entelegynae</taxon>
        <taxon>Araneoidea</taxon>
        <taxon>Araneidae</taxon>
        <taxon>Araneus</taxon>
    </lineage>
</organism>
<dbReference type="Pfam" id="PF05380">
    <property type="entry name" value="Peptidase_A17"/>
    <property type="match status" value="1"/>
</dbReference>
<proteinExistence type="predicted"/>
<evidence type="ECO:0008006" key="3">
    <source>
        <dbReference type="Google" id="ProtNLM"/>
    </source>
</evidence>
<dbReference type="Gene3D" id="3.30.70.270">
    <property type="match status" value="1"/>
</dbReference>
<gene>
    <name evidence="1" type="ORF">AVEN_88172_1</name>
</gene>
<dbReference type="InterPro" id="IPR043128">
    <property type="entry name" value="Rev_trsase/Diguanyl_cyclase"/>
</dbReference>
<dbReference type="SUPFAM" id="SSF56672">
    <property type="entry name" value="DNA/RNA polymerases"/>
    <property type="match status" value="1"/>
</dbReference>
<accession>A0A4Y2PBZ9</accession>
<reference evidence="1 2" key="1">
    <citation type="journal article" date="2019" name="Sci. Rep.">
        <title>Orb-weaving spider Araneus ventricosus genome elucidates the spidroin gene catalogue.</title>
        <authorList>
            <person name="Kono N."/>
            <person name="Nakamura H."/>
            <person name="Ohtoshi R."/>
            <person name="Moran D.A.P."/>
            <person name="Shinohara A."/>
            <person name="Yoshida Y."/>
            <person name="Fujiwara M."/>
            <person name="Mori M."/>
            <person name="Tomita M."/>
            <person name="Arakawa K."/>
        </authorList>
    </citation>
    <scope>NUCLEOTIDE SEQUENCE [LARGE SCALE GENOMIC DNA]</scope>
</reference>
<evidence type="ECO:0000313" key="1">
    <source>
        <dbReference type="EMBL" id="GBN48503.1"/>
    </source>
</evidence>